<evidence type="ECO:0000256" key="1">
    <source>
        <dbReference type="SAM" id="MobiDB-lite"/>
    </source>
</evidence>
<dbReference type="EMBL" id="QXFV01010757">
    <property type="protein sequence ID" value="KAE8953348.1"/>
    <property type="molecule type" value="Genomic_DNA"/>
</dbReference>
<dbReference type="EMBL" id="QXFU01010627">
    <property type="protein sequence ID" value="KAE8953396.1"/>
    <property type="molecule type" value="Genomic_DNA"/>
</dbReference>
<gene>
    <name evidence="2" type="ORF">PR001_g32915</name>
    <name evidence="3" type="ORF">PR002_g32399</name>
</gene>
<organism evidence="3 5">
    <name type="scientific">Phytophthora rubi</name>
    <dbReference type="NCBI Taxonomy" id="129364"/>
    <lineage>
        <taxon>Eukaryota</taxon>
        <taxon>Sar</taxon>
        <taxon>Stramenopiles</taxon>
        <taxon>Oomycota</taxon>
        <taxon>Peronosporomycetes</taxon>
        <taxon>Peronosporales</taxon>
        <taxon>Peronosporaceae</taxon>
        <taxon>Phytophthora</taxon>
    </lineage>
</organism>
<comment type="caution">
    <text evidence="3">The sequence shown here is derived from an EMBL/GenBank/DDBJ whole genome shotgun (WGS) entry which is preliminary data.</text>
</comment>
<evidence type="ECO:0000313" key="3">
    <source>
        <dbReference type="EMBL" id="KAE8953396.1"/>
    </source>
</evidence>
<reference evidence="4 5" key="1">
    <citation type="submission" date="2018-09" db="EMBL/GenBank/DDBJ databases">
        <title>Genomic investigation of the strawberry pathogen Phytophthora fragariae indicates pathogenicity is determined by transcriptional variation in three key races.</title>
        <authorList>
            <person name="Adams T.M."/>
            <person name="Armitage A.D."/>
            <person name="Sobczyk M.K."/>
            <person name="Bates H.J."/>
            <person name="Dunwell J.M."/>
            <person name="Nellist C.F."/>
            <person name="Harrison R.J."/>
        </authorList>
    </citation>
    <scope>NUCLEOTIDE SEQUENCE [LARGE SCALE GENOMIC DNA]</scope>
    <source>
        <strain evidence="2 4">SCRP249</strain>
        <strain evidence="3 5">SCRP324</strain>
    </source>
</reference>
<evidence type="ECO:0000313" key="4">
    <source>
        <dbReference type="Proteomes" id="UP000429607"/>
    </source>
</evidence>
<sequence length="52" mass="5624">MPGVNRSVLCTVIITGTLMLPWVTCRCMGLSTTQPPEGANSPRIQLPRGVNR</sequence>
<dbReference type="AlphaFoldDB" id="A0A6A3G9S4"/>
<dbReference type="Proteomes" id="UP000435112">
    <property type="component" value="Unassembled WGS sequence"/>
</dbReference>
<accession>A0A6A3G9S4</accession>
<feature type="region of interest" description="Disordered" evidence="1">
    <location>
        <begin position="31"/>
        <end position="52"/>
    </location>
</feature>
<evidence type="ECO:0000313" key="2">
    <source>
        <dbReference type="EMBL" id="KAE8953348.1"/>
    </source>
</evidence>
<proteinExistence type="predicted"/>
<dbReference type="Proteomes" id="UP000429607">
    <property type="component" value="Unassembled WGS sequence"/>
</dbReference>
<name>A0A6A3G9S4_9STRA</name>
<protein>
    <submittedName>
        <fullName evidence="3">Uncharacterized protein</fullName>
    </submittedName>
</protein>
<evidence type="ECO:0000313" key="5">
    <source>
        <dbReference type="Proteomes" id="UP000435112"/>
    </source>
</evidence>